<dbReference type="InterPro" id="IPR012312">
    <property type="entry name" value="Hemerythrin-like"/>
</dbReference>
<name>A0ABQ1HGQ8_9GAMM</name>
<accession>A0ABQ1HGQ8</accession>
<comment type="caution">
    <text evidence="2">The sequence shown here is derived from an EMBL/GenBank/DDBJ whole genome shotgun (WGS) entry which is preliminary data.</text>
</comment>
<reference evidence="3" key="1">
    <citation type="journal article" date="2019" name="Int. J. Syst. Evol. Microbiol.">
        <title>The Global Catalogue of Microorganisms (GCM) 10K type strain sequencing project: providing services to taxonomists for standard genome sequencing and annotation.</title>
        <authorList>
            <consortium name="The Broad Institute Genomics Platform"/>
            <consortium name="The Broad Institute Genome Sequencing Center for Infectious Disease"/>
            <person name="Wu L."/>
            <person name="Ma J."/>
        </authorList>
    </citation>
    <scope>NUCLEOTIDE SEQUENCE [LARGE SCALE GENOMIC DNA]</scope>
    <source>
        <strain evidence="3">CGMCC 1.15905</strain>
    </source>
</reference>
<proteinExistence type="predicted"/>
<evidence type="ECO:0000313" key="3">
    <source>
        <dbReference type="Proteomes" id="UP000623419"/>
    </source>
</evidence>
<organism evidence="2 3">
    <name type="scientific">Arenimonas soli</name>
    <dbReference type="NCBI Taxonomy" id="2269504"/>
    <lineage>
        <taxon>Bacteria</taxon>
        <taxon>Pseudomonadati</taxon>
        <taxon>Pseudomonadota</taxon>
        <taxon>Gammaproteobacteria</taxon>
        <taxon>Lysobacterales</taxon>
        <taxon>Lysobacteraceae</taxon>
        <taxon>Arenimonas</taxon>
    </lineage>
</organism>
<dbReference type="RefSeq" id="WP_188662216.1">
    <property type="nucleotide sequence ID" value="NZ_BMKC01000001.1"/>
</dbReference>
<dbReference type="Proteomes" id="UP000623419">
    <property type="component" value="Unassembled WGS sequence"/>
</dbReference>
<dbReference type="PANTHER" id="PTHR35585:SF1">
    <property type="entry name" value="HHE DOMAIN PROTEIN (AFU_ORTHOLOGUE AFUA_4G00730)"/>
    <property type="match status" value="1"/>
</dbReference>
<evidence type="ECO:0000259" key="1">
    <source>
        <dbReference type="Pfam" id="PF01814"/>
    </source>
</evidence>
<feature type="domain" description="Hemerythrin-like" evidence="1">
    <location>
        <begin position="5"/>
        <end position="126"/>
    </location>
</feature>
<dbReference type="Pfam" id="PF01814">
    <property type="entry name" value="Hemerythrin"/>
    <property type="match status" value="1"/>
</dbReference>
<keyword evidence="3" id="KW-1185">Reference proteome</keyword>
<protein>
    <recommendedName>
        <fullName evidence="1">Hemerythrin-like domain-containing protein</fullName>
    </recommendedName>
</protein>
<sequence>MARDILKTLKSEHTVLRDLFKQIEGSTDRAEKGRADLLAKIEANLMPHAKWEEQVFYPAFKARADREGLKTLAEAVLEHASVEQTVIPNVKASDVGTPEFAGRAKVFGELVDHHAREEEKTMFKMAREMFSPAELAQFDEDYAAWKQSPVAAASLAAAQVKTAVQATAKRVSDKFTD</sequence>
<evidence type="ECO:0000313" key="2">
    <source>
        <dbReference type="EMBL" id="GGA75466.1"/>
    </source>
</evidence>
<dbReference type="EMBL" id="BMKC01000001">
    <property type="protein sequence ID" value="GGA75466.1"/>
    <property type="molecule type" value="Genomic_DNA"/>
</dbReference>
<dbReference type="PANTHER" id="PTHR35585">
    <property type="entry name" value="HHE DOMAIN PROTEIN (AFU_ORTHOLOGUE AFUA_4G00730)"/>
    <property type="match status" value="1"/>
</dbReference>
<gene>
    <name evidence="2" type="ORF">GCM10011521_12020</name>
</gene>
<dbReference type="Gene3D" id="1.20.120.520">
    <property type="entry name" value="nmb1532 protein domain like"/>
    <property type="match status" value="1"/>
</dbReference>